<organism evidence="8 9">
    <name type="scientific">Xylona heveae (strain CBS 132557 / TC161)</name>
    <dbReference type="NCBI Taxonomy" id="1328760"/>
    <lineage>
        <taxon>Eukaryota</taxon>
        <taxon>Fungi</taxon>
        <taxon>Dikarya</taxon>
        <taxon>Ascomycota</taxon>
        <taxon>Pezizomycotina</taxon>
        <taxon>Xylonomycetes</taxon>
        <taxon>Xylonales</taxon>
        <taxon>Xylonaceae</taxon>
        <taxon>Xylona</taxon>
    </lineage>
</organism>
<feature type="compositionally biased region" description="Polar residues" evidence="6">
    <location>
        <begin position="220"/>
        <end position="240"/>
    </location>
</feature>
<evidence type="ECO:0000313" key="9">
    <source>
        <dbReference type="Proteomes" id="UP000076632"/>
    </source>
</evidence>
<dbReference type="SUPFAM" id="SSF57701">
    <property type="entry name" value="Zn2/Cys6 DNA-binding domain"/>
    <property type="match status" value="1"/>
</dbReference>
<dbReference type="Pfam" id="PF04082">
    <property type="entry name" value="Fungal_trans"/>
    <property type="match status" value="1"/>
</dbReference>
<dbReference type="PROSITE" id="PS50048">
    <property type="entry name" value="ZN2_CY6_FUNGAL_2"/>
    <property type="match status" value="1"/>
</dbReference>
<dbReference type="SMART" id="SM00066">
    <property type="entry name" value="GAL4"/>
    <property type="match status" value="1"/>
</dbReference>
<feature type="compositionally biased region" description="Gly residues" evidence="6">
    <location>
        <begin position="723"/>
        <end position="736"/>
    </location>
</feature>
<proteinExistence type="predicted"/>
<dbReference type="PANTHER" id="PTHR31668">
    <property type="entry name" value="GLUCOSE TRANSPORT TRANSCRIPTION REGULATOR RGT1-RELATED-RELATED"/>
    <property type="match status" value="1"/>
</dbReference>
<evidence type="ECO:0000256" key="5">
    <source>
        <dbReference type="ARBA" id="ARBA00023242"/>
    </source>
</evidence>
<dbReference type="PROSITE" id="PS00463">
    <property type="entry name" value="ZN2_CY6_FUNGAL_1"/>
    <property type="match status" value="1"/>
</dbReference>
<dbReference type="EMBL" id="KV407461">
    <property type="protein sequence ID" value="KZF21047.1"/>
    <property type="molecule type" value="Genomic_DNA"/>
</dbReference>
<dbReference type="GO" id="GO:0006351">
    <property type="term" value="P:DNA-templated transcription"/>
    <property type="evidence" value="ECO:0007669"/>
    <property type="project" value="InterPro"/>
</dbReference>
<feature type="region of interest" description="Disordered" evidence="6">
    <location>
        <begin position="704"/>
        <end position="791"/>
    </location>
</feature>
<dbReference type="OrthoDB" id="5426978at2759"/>
<keyword evidence="1" id="KW-0479">Metal-binding</keyword>
<dbReference type="Pfam" id="PF00172">
    <property type="entry name" value="Zn_clus"/>
    <property type="match status" value="1"/>
</dbReference>
<dbReference type="InParanoid" id="A0A165FJG9"/>
<dbReference type="CDD" id="cd12148">
    <property type="entry name" value="fungal_TF_MHR"/>
    <property type="match status" value="1"/>
</dbReference>
<keyword evidence="3" id="KW-0238">DNA-binding</keyword>
<evidence type="ECO:0000256" key="3">
    <source>
        <dbReference type="ARBA" id="ARBA00023125"/>
    </source>
</evidence>
<dbReference type="STRING" id="1328760.A0A165FJG9"/>
<gene>
    <name evidence="8" type="ORF">L228DRAFT_248804</name>
</gene>
<dbReference type="GeneID" id="28898075"/>
<dbReference type="InterPro" id="IPR036864">
    <property type="entry name" value="Zn2-C6_fun-type_DNA-bd_sf"/>
</dbReference>
<dbReference type="InterPro" id="IPR050797">
    <property type="entry name" value="Carb_Metab_Trans_Reg"/>
</dbReference>
<dbReference type="PANTHER" id="PTHR31668:SF26">
    <property type="entry name" value="GLUCOSE TRANSPORT TRANSCRIPTION REGULATOR RGT1-RELATED"/>
    <property type="match status" value="1"/>
</dbReference>
<dbReference type="GO" id="GO:0008270">
    <property type="term" value="F:zinc ion binding"/>
    <property type="evidence" value="ECO:0007669"/>
    <property type="project" value="InterPro"/>
</dbReference>
<dbReference type="InterPro" id="IPR001138">
    <property type="entry name" value="Zn2Cys6_DnaBD"/>
</dbReference>
<dbReference type="SMART" id="SM00906">
    <property type="entry name" value="Fungal_trans"/>
    <property type="match status" value="1"/>
</dbReference>
<feature type="compositionally biased region" description="Low complexity" evidence="6">
    <location>
        <begin position="762"/>
        <end position="778"/>
    </location>
</feature>
<evidence type="ECO:0000256" key="2">
    <source>
        <dbReference type="ARBA" id="ARBA00023015"/>
    </source>
</evidence>
<dbReference type="RefSeq" id="XP_018186602.1">
    <property type="nucleotide sequence ID" value="XM_018332938.1"/>
</dbReference>
<dbReference type="InterPro" id="IPR007219">
    <property type="entry name" value="XnlR_reg_dom"/>
</dbReference>
<evidence type="ECO:0000256" key="6">
    <source>
        <dbReference type="SAM" id="MobiDB-lite"/>
    </source>
</evidence>
<dbReference type="GO" id="GO:0003677">
    <property type="term" value="F:DNA binding"/>
    <property type="evidence" value="ECO:0007669"/>
    <property type="project" value="UniProtKB-KW"/>
</dbReference>
<dbReference type="OMA" id="QHMLQFT"/>
<feature type="domain" description="Zn(2)-C6 fungal-type" evidence="7">
    <location>
        <begin position="114"/>
        <end position="148"/>
    </location>
</feature>
<feature type="region of interest" description="Disordered" evidence="6">
    <location>
        <begin position="1"/>
        <end position="25"/>
    </location>
</feature>
<keyword evidence="4" id="KW-0804">Transcription</keyword>
<dbReference type="Proteomes" id="UP000076632">
    <property type="component" value="Unassembled WGS sequence"/>
</dbReference>
<evidence type="ECO:0000256" key="4">
    <source>
        <dbReference type="ARBA" id="ARBA00023163"/>
    </source>
</evidence>
<feature type="compositionally biased region" description="Low complexity" evidence="6">
    <location>
        <begin position="737"/>
        <end position="752"/>
    </location>
</feature>
<feature type="compositionally biased region" description="Polar residues" evidence="6">
    <location>
        <begin position="13"/>
        <end position="24"/>
    </location>
</feature>
<name>A0A165FJG9_XYLHT</name>
<keyword evidence="9" id="KW-1185">Reference proteome</keyword>
<reference evidence="8 9" key="1">
    <citation type="journal article" date="2016" name="Fungal Biol.">
        <title>The genome of Xylona heveae provides a window into fungal endophytism.</title>
        <authorList>
            <person name="Gazis R."/>
            <person name="Kuo A."/>
            <person name="Riley R."/>
            <person name="LaButti K."/>
            <person name="Lipzen A."/>
            <person name="Lin J."/>
            <person name="Amirebrahimi M."/>
            <person name="Hesse C.N."/>
            <person name="Spatafora J.W."/>
            <person name="Henrissat B."/>
            <person name="Hainaut M."/>
            <person name="Grigoriev I.V."/>
            <person name="Hibbett D.S."/>
        </authorList>
    </citation>
    <scope>NUCLEOTIDE SEQUENCE [LARGE SCALE GENOMIC DNA]</scope>
    <source>
        <strain evidence="8 9">TC161</strain>
    </source>
</reference>
<dbReference type="Gene3D" id="4.10.240.10">
    <property type="entry name" value="Zn(2)-C6 fungal-type DNA-binding domain"/>
    <property type="match status" value="1"/>
</dbReference>
<evidence type="ECO:0000256" key="1">
    <source>
        <dbReference type="ARBA" id="ARBA00022723"/>
    </source>
</evidence>
<keyword evidence="5" id="KW-0539">Nucleus</keyword>
<dbReference type="AlphaFoldDB" id="A0A165FJG9"/>
<accession>A0A165FJG9</accession>
<evidence type="ECO:0000259" key="7">
    <source>
        <dbReference type="PROSITE" id="PS50048"/>
    </source>
</evidence>
<dbReference type="CDD" id="cd00067">
    <property type="entry name" value="GAL4"/>
    <property type="match status" value="1"/>
</dbReference>
<sequence length="818" mass="87954">MVGARLDVDPLSMQASQSYPSPTAAQIGEGVGPFFANQQRLSPPDHLHLSAAPLARNALDEGPDVVTGAPHDHTVVGGHPTSPSQLARAGLDPVHDPAFGDPTAPRKRSKVSRACDECRRKKIRCDATSESGLEQCSSCKRVGTRCQFSRVPMKRGPSKGYIKELADRLNTLENSIQPNPHADLQYAAVSAGATSPRPSDGFSPPPPHGSSSFRKRTHSVSDGLQTNYMQSLPQRTTSERLPSIGGWTPESGRHLPHPADLSSSFRAPYTVNGIAQPFWRQGAPEMGRRASVNMPYEATDPRPGELNSDTILEWDEKTIDEYYRIIHPCFPLLAHDKARLRSRLANCPVTAREAFLEALDAAVRSFPSSNLPPTRDFQSTKKAADLIFQSQYESIATRTFSTSLIYLQTLLLMVLEADNHGPATMRGQLGPPRAVWIGSAVGLAYNMRLHTIRCRTEGDADTDEKIARRNWWNLVILDRWHACSTSSPLFISDTNVVLLPEDQWLLGDSTFHLTRLSCIIGHLAEIFVAAEETLAPSSSSAPLIGKLLNGEIERFRESIDPVIGSLNLVNLCYWHVRLLMKRHSPTSEPLDLLAPAERMAAILNSNTTTITPLNHHFAALATLTLVQLADIPETSRGAWKGIEDLHEALDKRRGFSAREDSTGWDSAIRDLILKKKHQKQTGGSGPLANHAGLQHLADLAVSGTGTGSAAAERNTGASSATNNGGGVGLGLTGEGSSGAVTNNGTTTTNAAAPPLPSGGGPASTTGSTTSTGTPALATRGKETRASTSSNGSVILDAPFDPTRLTRYGYLTALVQDGR</sequence>
<protein>
    <recommendedName>
        <fullName evidence="7">Zn(2)-C6 fungal-type domain-containing protein</fullName>
    </recommendedName>
</protein>
<dbReference type="GO" id="GO:0000981">
    <property type="term" value="F:DNA-binding transcription factor activity, RNA polymerase II-specific"/>
    <property type="evidence" value="ECO:0007669"/>
    <property type="project" value="InterPro"/>
</dbReference>
<feature type="region of interest" description="Disordered" evidence="6">
    <location>
        <begin position="190"/>
        <end position="260"/>
    </location>
</feature>
<keyword evidence="2" id="KW-0805">Transcription regulation</keyword>
<evidence type="ECO:0000313" key="8">
    <source>
        <dbReference type="EMBL" id="KZF21047.1"/>
    </source>
</evidence>